<gene>
    <name evidence="10" type="primary">NUP49</name>
    <name evidence="10" type="ORF">CcaverHIS019_0202200</name>
</gene>
<feature type="compositionally biased region" description="Low complexity" evidence="9">
    <location>
        <begin position="9"/>
        <end position="32"/>
    </location>
</feature>
<sequence length="482" mass="50514">MSFGSFGKPATPFGAAAAPAPSPFGQAAQPAAGLFGSASNAPAAGTSLFGQQQNANPSAGTSLFGQQQQQPQASGLFGGQQQAATTGGGLFGSQQASTSTGPTGGLFGQQQAQPQSSGLFGQQNQTQQQGASLFGQQQQQQPQPQSSSFGKPAGGLFGSTTAQPSGGLFGSTAAAPQPAGGLFGQQQPQQQGGLFGQQSATQPAAGGLFGQQSTAQPAGGLFGQQSTAQPAGLFGQQNSVLGQQQQGSSLFNKPAPAQSQSSGIGKTRLADLPENVQKVIEQLDAGIKDQKQVGASIDMTNIGRAIWQTSADVKAASDEQAALAQGLYSLRASLEQLATRVNEQATDLQKLLETWEAAKPLERRNGNIRPIAHRDFPQEYFFRVAKNLEERVQRYRRNIMLLHRAIVGLATDAEALTPPVVVQTMQNNQATIISLAAQLDQLQLRMNALRTEFTDDYREKTNSMRDPFEVAREGKGVSLLRA</sequence>
<reference evidence="10" key="1">
    <citation type="journal article" date="2023" name="BMC Genomics">
        <title>Chromosome-level genome assemblies of Cutaneotrichosporon spp. (Trichosporonales, Basidiomycota) reveal imbalanced evolution between nucleotide sequences and chromosome synteny.</title>
        <authorList>
            <person name="Kobayashi Y."/>
            <person name="Kayamori A."/>
            <person name="Aoki K."/>
            <person name="Shiwa Y."/>
            <person name="Matsutani M."/>
            <person name="Fujita N."/>
            <person name="Sugita T."/>
            <person name="Iwasaki W."/>
            <person name="Tanaka N."/>
            <person name="Takashima M."/>
        </authorList>
    </citation>
    <scope>NUCLEOTIDE SEQUENCE</scope>
    <source>
        <strain evidence="10">HIS019</strain>
    </source>
</reference>
<dbReference type="Proteomes" id="UP001233271">
    <property type="component" value="Chromosome 2"/>
</dbReference>
<dbReference type="PANTHER" id="PTHR13437">
    <property type="entry name" value="NUCLEOPORIN P58/P45 NUCLEOPORIN-LIKE PROTEIN 1"/>
    <property type="match status" value="1"/>
</dbReference>
<evidence type="ECO:0000256" key="5">
    <source>
        <dbReference type="ARBA" id="ARBA00023010"/>
    </source>
</evidence>
<dbReference type="GO" id="GO:0051028">
    <property type="term" value="P:mRNA transport"/>
    <property type="evidence" value="ECO:0007669"/>
    <property type="project" value="UniProtKB-KW"/>
</dbReference>
<feature type="compositionally biased region" description="Polar residues" evidence="9">
    <location>
        <begin position="48"/>
        <end position="65"/>
    </location>
</feature>
<dbReference type="RefSeq" id="XP_060454124.1">
    <property type="nucleotide sequence ID" value="XM_060597207.1"/>
</dbReference>
<evidence type="ECO:0000256" key="1">
    <source>
        <dbReference type="ARBA" id="ARBA00004567"/>
    </source>
</evidence>
<keyword evidence="6" id="KW-0906">Nuclear pore complex</keyword>
<feature type="compositionally biased region" description="Polar residues" evidence="9">
    <location>
        <begin position="108"/>
        <end position="121"/>
    </location>
</feature>
<evidence type="ECO:0000313" key="11">
    <source>
        <dbReference type="Proteomes" id="UP001233271"/>
    </source>
</evidence>
<evidence type="ECO:0000313" key="10">
    <source>
        <dbReference type="EMBL" id="BEI88858.1"/>
    </source>
</evidence>
<evidence type="ECO:0000256" key="3">
    <source>
        <dbReference type="ARBA" id="ARBA00022816"/>
    </source>
</evidence>
<evidence type="ECO:0000256" key="6">
    <source>
        <dbReference type="ARBA" id="ARBA00023132"/>
    </source>
</evidence>
<keyword evidence="5" id="KW-0811">Translocation</keyword>
<evidence type="ECO:0000256" key="2">
    <source>
        <dbReference type="ARBA" id="ARBA00022448"/>
    </source>
</evidence>
<dbReference type="Gene3D" id="6.10.140.1350">
    <property type="match status" value="1"/>
</dbReference>
<keyword evidence="8" id="KW-0175">Coiled coil</keyword>
<organism evidence="10 11">
    <name type="scientific">Cutaneotrichosporon cavernicola</name>
    <dbReference type="NCBI Taxonomy" id="279322"/>
    <lineage>
        <taxon>Eukaryota</taxon>
        <taxon>Fungi</taxon>
        <taxon>Dikarya</taxon>
        <taxon>Basidiomycota</taxon>
        <taxon>Agaricomycotina</taxon>
        <taxon>Tremellomycetes</taxon>
        <taxon>Trichosporonales</taxon>
        <taxon>Trichosporonaceae</taxon>
        <taxon>Cutaneotrichosporon</taxon>
    </lineage>
</organism>
<comment type="subcellular location">
    <subcellularLocation>
        <location evidence="1">Nucleus</location>
        <location evidence="1">Nuclear pore complex</location>
    </subcellularLocation>
</comment>
<protein>
    <recommendedName>
        <fullName evidence="12">Nucleoporin Nup54 alpha-helical domain-containing protein</fullName>
    </recommendedName>
</protein>
<dbReference type="PANTHER" id="PTHR13437:SF2">
    <property type="entry name" value="NUCLEOPORIN P58_P45"/>
    <property type="match status" value="1"/>
</dbReference>
<evidence type="ECO:0000256" key="9">
    <source>
        <dbReference type="SAM" id="MobiDB-lite"/>
    </source>
</evidence>
<feature type="coiled-coil region" evidence="8">
    <location>
        <begin position="385"/>
        <end position="452"/>
    </location>
</feature>
<keyword evidence="7" id="KW-0539">Nucleus</keyword>
<proteinExistence type="predicted"/>
<dbReference type="GO" id="GO:0017056">
    <property type="term" value="F:structural constituent of nuclear pore"/>
    <property type="evidence" value="ECO:0007669"/>
    <property type="project" value="InterPro"/>
</dbReference>
<dbReference type="GO" id="GO:0015031">
    <property type="term" value="P:protein transport"/>
    <property type="evidence" value="ECO:0007669"/>
    <property type="project" value="UniProtKB-KW"/>
</dbReference>
<dbReference type="GO" id="GO:0008139">
    <property type="term" value="F:nuclear localization sequence binding"/>
    <property type="evidence" value="ECO:0007669"/>
    <property type="project" value="InterPro"/>
</dbReference>
<evidence type="ECO:0000256" key="4">
    <source>
        <dbReference type="ARBA" id="ARBA00022927"/>
    </source>
</evidence>
<dbReference type="GeneID" id="85492729"/>
<dbReference type="KEGG" id="ccac:CcaHIS019_0202200"/>
<feature type="region of interest" description="Disordered" evidence="9">
    <location>
        <begin position="245"/>
        <end position="267"/>
    </location>
</feature>
<dbReference type="AlphaFoldDB" id="A0AA48IF30"/>
<evidence type="ECO:0008006" key="12">
    <source>
        <dbReference type="Google" id="ProtNLM"/>
    </source>
</evidence>
<evidence type="ECO:0000256" key="8">
    <source>
        <dbReference type="SAM" id="Coils"/>
    </source>
</evidence>
<keyword evidence="3" id="KW-0509">mRNA transport</keyword>
<keyword evidence="11" id="KW-1185">Reference proteome</keyword>
<dbReference type="InterPro" id="IPR025574">
    <property type="entry name" value="Nucleoporin_FG_rpt"/>
</dbReference>
<feature type="compositionally biased region" description="Low complexity" evidence="9">
    <location>
        <begin position="122"/>
        <end position="149"/>
    </location>
</feature>
<dbReference type="InterPro" id="IPR024882">
    <property type="entry name" value="NUP58/p45/49"/>
</dbReference>
<name>A0AA48IF30_9TREE</name>
<dbReference type="GO" id="GO:0005643">
    <property type="term" value="C:nuclear pore"/>
    <property type="evidence" value="ECO:0007669"/>
    <property type="project" value="UniProtKB-SubCell"/>
</dbReference>
<feature type="region of interest" description="Disordered" evidence="9">
    <location>
        <begin position="1"/>
        <end position="228"/>
    </location>
</feature>
<keyword evidence="4" id="KW-0653">Protein transport</keyword>
<keyword evidence="2" id="KW-0813">Transport</keyword>
<evidence type="ECO:0000256" key="7">
    <source>
        <dbReference type="ARBA" id="ARBA00023242"/>
    </source>
</evidence>
<accession>A0AA48IF30</accession>
<dbReference type="EMBL" id="AP028213">
    <property type="protein sequence ID" value="BEI88858.1"/>
    <property type="molecule type" value="Genomic_DNA"/>
</dbReference>
<feature type="compositionally biased region" description="Low complexity" evidence="9">
    <location>
        <begin position="173"/>
        <end position="198"/>
    </location>
</feature>
<feature type="coiled-coil region" evidence="8">
    <location>
        <begin position="331"/>
        <end position="358"/>
    </location>
</feature>
<dbReference type="Pfam" id="PF13634">
    <property type="entry name" value="Nucleoporin_FG"/>
    <property type="match status" value="2"/>
</dbReference>